<dbReference type="Proteomes" id="UP000265000">
    <property type="component" value="Unplaced"/>
</dbReference>
<dbReference type="GO" id="GO:0005737">
    <property type="term" value="C:cytoplasm"/>
    <property type="evidence" value="ECO:0007669"/>
    <property type="project" value="TreeGrafter"/>
</dbReference>
<reference evidence="1" key="1">
    <citation type="submission" date="2025-08" db="UniProtKB">
        <authorList>
            <consortium name="Ensembl"/>
        </authorList>
    </citation>
    <scope>IDENTIFICATION</scope>
</reference>
<protein>
    <submittedName>
        <fullName evidence="1">Uncharacterized protein</fullName>
    </submittedName>
</protein>
<dbReference type="InterPro" id="IPR035974">
    <property type="entry name" value="Rap/Ran-GAP_sf"/>
</dbReference>
<dbReference type="AlphaFoldDB" id="A0A3Q2QBA9"/>
<dbReference type="InterPro" id="IPR050989">
    <property type="entry name" value="Rap1_Ran_GAP"/>
</dbReference>
<dbReference type="SUPFAM" id="SSF111347">
    <property type="entry name" value="Rap/Ran-GAP"/>
    <property type="match status" value="1"/>
</dbReference>
<proteinExistence type="predicted"/>
<keyword evidence="2" id="KW-1185">Reference proteome</keyword>
<evidence type="ECO:0000313" key="2">
    <source>
        <dbReference type="Proteomes" id="UP000265000"/>
    </source>
</evidence>
<reference evidence="1" key="2">
    <citation type="submission" date="2025-09" db="UniProtKB">
        <authorList>
            <consortium name="Ensembl"/>
        </authorList>
    </citation>
    <scope>IDENTIFICATION</scope>
</reference>
<dbReference type="GeneTree" id="ENSGT00940000165230"/>
<dbReference type="PANTHER" id="PTHR15711">
    <property type="entry name" value="RAP GTPASE-ACTIVATING PROTEIN"/>
    <property type="match status" value="1"/>
</dbReference>
<dbReference type="PANTHER" id="PTHR15711:SF66">
    <property type="entry name" value="RAP1 GTPASE-ACTIVATING PROTEIN 2"/>
    <property type="match status" value="1"/>
</dbReference>
<sequence length="170" mass="19160">MAPSGLRVAAFRRDRSVLTLQVLERGAPYPQVILPQFGGYWIEDPEAPAPPVPPPASLESSGAAPGDYGYQLEEINEAARAYRKHFLGREHLNFFCSAGSLGNLLLSVRHEEEKEQEYLHVIIRKRHEARTATPTEGCWSPSRSVRGRLHRYSHPSVWVSMFQSHLTATR</sequence>
<dbReference type="GO" id="GO:0005096">
    <property type="term" value="F:GTPase activator activity"/>
    <property type="evidence" value="ECO:0007669"/>
    <property type="project" value="InterPro"/>
</dbReference>
<organism evidence="1 2">
    <name type="scientific">Fundulus heteroclitus</name>
    <name type="common">Killifish</name>
    <name type="synonym">Mummichog</name>
    <dbReference type="NCBI Taxonomy" id="8078"/>
    <lineage>
        <taxon>Eukaryota</taxon>
        <taxon>Metazoa</taxon>
        <taxon>Chordata</taxon>
        <taxon>Craniata</taxon>
        <taxon>Vertebrata</taxon>
        <taxon>Euteleostomi</taxon>
        <taxon>Actinopterygii</taxon>
        <taxon>Neopterygii</taxon>
        <taxon>Teleostei</taxon>
        <taxon>Neoteleostei</taxon>
        <taxon>Acanthomorphata</taxon>
        <taxon>Ovalentaria</taxon>
        <taxon>Atherinomorphae</taxon>
        <taxon>Cyprinodontiformes</taxon>
        <taxon>Fundulidae</taxon>
        <taxon>Fundulus</taxon>
    </lineage>
</organism>
<name>A0A3Q2QBA9_FUNHE</name>
<dbReference type="Gene3D" id="3.30.1120.160">
    <property type="match status" value="1"/>
</dbReference>
<dbReference type="GO" id="GO:0005886">
    <property type="term" value="C:plasma membrane"/>
    <property type="evidence" value="ECO:0007669"/>
    <property type="project" value="TreeGrafter"/>
</dbReference>
<accession>A0A3Q2QBA9</accession>
<dbReference type="GO" id="GO:0051056">
    <property type="term" value="P:regulation of small GTPase mediated signal transduction"/>
    <property type="evidence" value="ECO:0007669"/>
    <property type="project" value="InterPro"/>
</dbReference>
<dbReference type="Ensembl" id="ENSFHET00000008584.1">
    <property type="protein sequence ID" value="ENSFHEP00000024121.1"/>
    <property type="gene ID" value="ENSFHEG00000005536.1"/>
</dbReference>
<dbReference type="Pfam" id="PF21022">
    <property type="entry name" value="Rap-GAP_dimer"/>
    <property type="match status" value="1"/>
</dbReference>
<evidence type="ECO:0000313" key="1">
    <source>
        <dbReference type="Ensembl" id="ENSFHEP00000024121.1"/>
    </source>
</evidence>